<sequence length="94" mass="10210">MENGPKAGCDSVEGTVMALNNGGKFIDFSETGIPDKFKYRLLVSTSLALQHEPKHDPFRRFSSISTSSIVLVEVQSQEGITGGDSDGSKRMLNF</sequence>
<evidence type="ECO:0000313" key="1">
    <source>
        <dbReference type="EMBL" id="UMM38115.1"/>
    </source>
</evidence>
<name>A0AAE9FDF3_CAEBR</name>
<protein>
    <submittedName>
        <fullName evidence="1">Uncharacterized protein</fullName>
    </submittedName>
</protein>
<gene>
    <name evidence="1" type="ORF">L5515_009663</name>
</gene>
<evidence type="ECO:0000313" key="2">
    <source>
        <dbReference type="Proteomes" id="UP000829354"/>
    </source>
</evidence>
<keyword evidence="2" id="KW-1185">Reference proteome</keyword>
<reference evidence="1 2" key="1">
    <citation type="submission" date="2022-04" db="EMBL/GenBank/DDBJ databases">
        <title>Chromosome-level reference genomes for two strains of Caenorhabditis briggsae: an improved platform for comparative genomics.</title>
        <authorList>
            <person name="Stevens L."/>
            <person name="Andersen E."/>
        </authorList>
    </citation>
    <scope>NUCLEOTIDE SEQUENCE [LARGE SCALE GENOMIC DNA]</scope>
    <source>
        <strain evidence="1">VX34</strain>
        <tissue evidence="1">Whole-organism</tissue>
    </source>
</reference>
<dbReference type="AlphaFoldDB" id="A0AAE9FDF3"/>
<dbReference type="Proteomes" id="UP000829354">
    <property type="component" value="Chromosome V"/>
</dbReference>
<dbReference type="EMBL" id="CP092624">
    <property type="protein sequence ID" value="UMM38115.1"/>
    <property type="molecule type" value="Genomic_DNA"/>
</dbReference>
<organism evidence="1 2">
    <name type="scientific">Caenorhabditis briggsae</name>
    <dbReference type="NCBI Taxonomy" id="6238"/>
    <lineage>
        <taxon>Eukaryota</taxon>
        <taxon>Metazoa</taxon>
        <taxon>Ecdysozoa</taxon>
        <taxon>Nematoda</taxon>
        <taxon>Chromadorea</taxon>
        <taxon>Rhabditida</taxon>
        <taxon>Rhabditina</taxon>
        <taxon>Rhabditomorpha</taxon>
        <taxon>Rhabditoidea</taxon>
        <taxon>Rhabditidae</taxon>
        <taxon>Peloderinae</taxon>
        <taxon>Caenorhabditis</taxon>
    </lineage>
</organism>
<proteinExistence type="predicted"/>
<accession>A0AAE9FDF3</accession>